<evidence type="ECO:0000313" key="2">
    <source>
        <dbReference type="Proteomes" id="UP000002654"/>
    </source>
</evidence>
<dbReference type="HOGENOM" id="CLU_1656948_0_0_2"/>
<dbReference type="InterPro" id="IPR029026">
    <property type="entry name" value="tRNA_m1G_MTases_N"/>
</dbReference>
<accession>G4RNY2</accession>
<protein>
    <submittedName>
        <fullName evidence="1">Uncharacterized conserved protein</fullName>
    </submittedName>
</protein>
<dbReference type="Proteomes" id="UP000002654">
    <property type="component" value="Chromosome"/>
</dbReference>
<dbReference type="EMBL" id="FN869859">
    <property type="protein sequence ID" value="CCC81276.1"/>
    <property type="molecule type" value="Genomic_DNA"/>
</dbReference>
<dbReference type="PaxDb" id="768679-TTX_0616"/>
<keyword evidence="2" id="KW-1185">Reference proteome</keyword>
<dbReference type="eggNOG" id="arCOG01240">
    <property type="taxonomic scope" value="Archaea"/>
</dbReference>
<gene>
    <name evidence="1" type="ordered locus">TTX_0616</name>
</gene>
<reference evidence="1 2" key="1">
    <citation type="journal article" date="2011" name="PLoS ONE">
        <title>The complete genome sequence of Thermoproteus tenax: a physiologically versatile member of the Crenarchaeota.</title>
        <authorList>
            <person name="Siebers B."/>
            <person name="Zaparty M."/>
            <person name="Raddatz G."/>
            <person name="Tjaden B."/>
            <person name="Albers S.V."/>
            <person name="Bell S.D."/>
            <person name="Blombach F."/>
            <person name="Kletzin A."/>
            <person name="Kyrpides N."/>
            <person name="Lanz C."/>
            <person name="Plagens A."/>
            <person name="Rampp M."/>
            <person name="Rosinus A."/>
            <person name="von Jan M."/>
            <person name="Makarova K.S."/>
            <person name="Klenk H.P."/>
            <person name="Schuster S.C."/>
            <person name="Hensel R."/>
        </authorList>
    </citation>
    <scope>NUCLEOTIDE SEQUENCE [LARGE SCALE GENOMIC DNA]</scope>
    <source>
        <strain evidence="2">ATCC 35583 / DSM 2078 / JCM 9277 / NBRC 100435 / Kra 1</strain>
    </source>
</reference>
<proteinExistence type="predicted"/>
<dbReference type="InterPro" id="IPR029028">
    <property type="entry name" value="Alpha/beta_knot_MTases"/>
</dbReference>
<dbReference type="SUPFAM" id="SSF75217">
    <property type="entry name" value="alpha/beta knot"/>
    <property type="match status" value="1"/>
</dbReference>
<dbReference type="STRING" id="768679.TTX_0616"/>
<dbReference type="AlphaFoldDB" id="G4RNY2"/>
<dbReference type="PATRIC" id="fig|768679.9.peg.629"/>
<organism evidence="1 2">
    <name type="scientific">Thermoproteus tenax (strain ATCC 35583 / DSM 2078 / JCM 9277 / NBRC 100435 / Kra 1)</name>
    <dbReference type="NCBI Taxonomy" id="768679"/>
    <lineage>
        <taxon>Archaea</taxon>
        <taxon>Thermoproteota</taxon>
        <taxon>Thermoprotei</taxon>
        <taxon>Thermoproteales</taxon>
        <taxon>Thermoproteaceae</taxon>
        <taxon>Thermoproteus</taxon>
    </lineage>
</organism>
<dbReference type="KEGG" id="ttn:TTX_0616"/>
<dbReference type="Gene3D" id="3.40.1280.10">
    <property type="match status" value="1"/>
</dbReference>
<evidence type="ECO:0000313" key="1">
    <source>
        <dbReference type="EMBL" id="CCC81276.1"/>
    </source>
</evidence>
<sequence length="146" mass="16102">MTSLDRFNEAPYLHGKALVASLLISNGIRHDAEFVMYLVDARMAVKVLGSAVRSLFPDEESSTGILRKALRGVRHPGVRVLKNVDLRELSRGILVDGRPGNCRVKGDFTYLAYLERLDIDVDCGSGLGDMPPHHQFAVINIEADRG</sequence>
<name>G4RNY2_THETK</name>